<keyword evidence="3" id="KW-1185">Reference proteome</keyword>
<feature type="transmembrane region" description="Helical" evidence="1">
    <location>
        <begin position="116"/>
        <end position="142"/>
    </location>
</feature>
<accession>A0A1D2MB30</accession>
<gene>
    <name evidence="2" type="ORF">Ocin01_16561</name>
</gene>
<organism evidence="2 3">
    <name type="scientific">Orchesella cincta</name>
    <name type="common">Springtail</name>
    <name type="synonym">Podura cincta</name>
    <dbReference type="NCBI Taxonomy" id="48709"/>
    <lineage>
        <taxon>Eukaryota</taxon>
        <taxon>Metazoa</taxon>
        <taxon>Ecdysozoa</taxon>
        <taxon>Arthropoda</taxon>
        <taxon>Hexapoda</taxon>
        <taxon>Collembola</taxon>
        <taxon>Entomobryomorpha</taxon>
        <taxon>Entomobryoidea</taxon>
        <taxon>Orchesellidae</taxon>
        <taxon>Orchesellinae</taxon>
        <taxon>Orchesella</taxon>
    </lineage>
</organism>
<evidence type="ECO:0008006" key="4">
    <source>
        <dbReference type="Google" id="ProtNLM"/>
    </source>
</evidence>
<dbReference type="STRING" id="48709.A0A1D2MB30"/>
<dbReference type="Proteomes" id="UP000094527">
    <property type="component" value="Unassembled WGS sequence"/>
</dbReference>
<protein>
    <recommendedName>
        <fullName evidence="4">Cytochrome b561 domain-containing protein</fullName>
    </recommendedName>
</protein>
<evidence type="ECO:0000313" key="2">
    <source>
        <dbReference type="EMBL" id="ODM90121.1"/>
    </source>
</evidence>
<comment type="caution">
    <text evidence="2">The sequence shown here is derived from an EMBL/GenBank/DDBJ whole genome shotgun (WGS) entry which is preliminary data.</text>
</comment>
<dbReference type="AlphaFoldDB" id="A0A1D2MB30"/>
<proteinExistence type="predicted"/>
<keyword evidence="1" id="KW-0812">Transmembrane</keyword>
<evidence type="ECO:0000313" key="3">
    <source>
        <dbReference type="Proteomes" id="UP000094527"/>
    </source>
</evidence>
<feature type="transmembrane region" description="Helical" evidence="1">
    <location>
        <begin position="176"/>
        <end position="198"/>
    </location>
</feature>
<feature type="transmembrane region" description="Helical" evidence="1">
    <location>
        <begin position="12"/>
        <end position="33"/>
    </location>
</feature>
<dbReference type="EMBL" id="LJIJ01002155">
    <property type="protein sequence ID" value="ODM90121.1"/>
    <property type="molecule type" value="Genomic_DNA"/>
</dbReference>
<name>A0A1D2MB30_ORCCI</name>
<feature type="transmembrane region" description="Helical" evidence="1">
    <location>
        <begin position="53"/>
        <end position="71"/>
    </location>
</feature>
<sequence>MDYQYHGVHIWFWVHSGASIGSLGLLICGQIALGKGIESWGRSQSLFSIAHHSIGWISILVFVLMVILGKLRNAKKRWLNVLLRAHSVVGFMLYFFNSSPSLRRCGREGYPTGISVEMYITMAWTGLDLVFHGFLTALQMTADRTLGIRRPMFCPIMPILSPHSHKDMKRSGFRKVLLVLYVILSALFMLAATLHLGLRFQPEVCTIGEMSCKAALGCTPLGLAMCKKLKYDICSRKGRRVIFH</sequence>
<feature type="transmembrane region" description="Helical" evidence="1">
    <location>
        <begin position="78"/>
        <end position="96"/>
    </location>
</feature>
<reference evidence="2 3" key="1">
    <citation type="journal article" date="2016" name="Genome Biol. Evol.">
        <title>Gene Family Evolution Reflects Adaptation to Soil Environmental Stressors in the Genome of the Collembolan Orchesella cincta.</title>
        <authorList>
            <person name="Faddeeva-Vakhrusheva A."/>
            <person name="Derks M.F."/>
            <person name="Anvar S.Y."/>
            <person name="Agamennone V."/>
            <person name="Suring W."/>
            <person name="Smit S."/>
            <person name="van Straalen N.M."/>
            <person name="Roelofs D."/>
        </authorList>
    </citation>
    <scope>NUCLEOTIDE SEQUENCE [LARGE SCALE GENOMIC DNA]</scope>
    <source>
        <tissue evidence="2">Mixed pool</tissue>
    </source>
</reference>
<keyword evidence="1" id="KW-0472">Membrane</keyword>
<keyword evidence="1" id="KW-1133">Transmembrane helix</keyword>
<evidence type="ECO:0000256" key="1">
    <source>
        <dbReference type="SAM" id="Phobius"/>
    </source>
</evidence>